<dbReference type="AlphaFoldDB" id="A0A8C2HUM4"/>
<comment type="subcellular location">
    <subcellularLocation>
        <location evidence="1">Nucleus</location>
    </subcellularLocation>
</comment>
<sequence length="167" mass="18675">PLTEINKILKNLESKKLIKAVKSVPDRSVTGGAWYSDQDFESEFVEVLNQQCFKFLQSKAEAARDSKQSPMVQRNSSFATSHEVWKYICELGISKVRDIETILNTLIFDGKVEMTIIAAKEGTVGSVDGQMKLYRGVNPIIQPTGLVKTPCGLCPVFDDCHEGWLDF</sequence>
<dbReference type="InterPro" id="IPR036388">
    <property type="entry name" value="WH-like_DNA-bd_sf"/>
</dbReference>
<dbReference type="Pfam" id="PF05158">
    <property type="entry name" value="RNA_pol_Rpc34"/>
    <property type="match status" value="1"/>
</dbReference>
<dbReference type="GO" id="GO:0005666">
    <property type="term" value="C:RNA polymerase III complex"/>
    <property type="evidence" value="ECO:0007669"/>
    <property type="project" value="InterPro"/>
</dbReference>
<dbReference type="InterPro" id="IPR007832">
    <property type="entry name" value="RNA_pol_Rpc34"/>
</dbReference>
<protein>
    <submittedName>
        <fullName evidence="5">Polymerase (RNA) III (DNA directed) polypeptide F</fullName>
    </submittedName>
</protein>
<organism evidence="5 6">
    <name type="scientific">Cyprinus carpio</name>
    <name type="common">Common carp</name>
    <dbReference type="NCBI Taxonomy" id="7962"/>
    <lineage>
        <taxon>Eukaryota</taxon>
        <taxon>Metazoa</taxon>
        <taxon>Chordata</taxon>
        <taxon>Craniata</taxon>
        <taxon>Vertebrata</taxon>
        <taxon>Euteleostomi</taxon>
        <taxon>Actinopterygii</taxon>
        <taxon>Neopterygii</taxon>
        <taxon>Teleostei</taxon>
        <taxon>Ostariophysi</taxon>
        <taxon>Cypriniformes</taxon>
        <taxon>Cyprinidae</taxon>
        <taxon>Cyprininae</taxon>
        <taxon>Cyprinus</taxon>
    </lineage>
</organism>
<dbReference type="InterPro" id="IPR016049">
    <property type="entry name" value="RNA_pol_Rpc34-like"/>
</dbReference>
<dbReference type="Ensembl" id="ENSCCRT00020076993.1">
    <property type="protein sequence ID" value="ENSCCRP00020070081.1"/>
    <property type="gene ID" value="ENSCCRG00020032788.1"/>
</dbReference>
<evidence type="ECO:0000256" key="4">
    <source>
        <dbReference type="ARBA" id="ARBA00023242"/>
    </source>
</evidence>
<dbReference type="Proteomes" id="UP000694701">
    <property type="component" value="Unplaced"/>
</dbReference>
<accession>A0A8C2HUM4</accession>
<dbReference type="PANTHER" id="PTHR12780">
    <property type="entry name" value="RNA POLYMERASE III DNA DIRECTED , 39KD SUBUNIT-RELATED"/>
    <property type="match status" value="1"/>
</dbReference>
<evidence type="ECO:0000313" key="6">
    <source>
        <dbReference type="Proteomes" id="UP000694701"/>
    </source>
</evidence>
<proteinExistence type="inferred from homology"/>
<dbReference type="GO" id="GO:0006383">
    <property type="term" value="P:transcription by RNA polymerase III"/>
    <property type="evidence" value="ECO:0007669"/>
    <property type="project" value="InterPro"/>
</dbReference>
<evidence type="ECO:0000313" key="5">
    <source>
        <dbReference type="Ensembl" id="ENSCCRP00020070081.1"/>
    </source>
</evidence>
<dbReference type="Gene3D" id="1.10.10.10">
    <property type="entry name" value="Winged helix-like DNA-binding domain superfamily/Winged helix DNA-binding domain"/>
    <property type="match status" value="1"/>
</dbReference>
<keyword evidence="4" id="KW-0539">Nucleus</keyword>
<evidence type="ECO:0000256" key="2">
    <source>
        <dbReference type="ARBA" id="ARBA00011038"/>
    </source>
</evidence>
<reference evidence="5" key="1">
    <citation type="submission" date="2025-08" db="UniProtKB">
        <authorList>
            <consortium name="Ensembl"/>
        </authorList>
    </citation>
    <scope>IDENTIFICATION</scope>
</reference>
<evidence type="ECO:0000256" key="3">
    <source>
        <dbReference type="ARBA" id="ARBA00023163"/>
    </source>
</evidence>
<evidence type="ECO:0000256" key="1">
    <source>
        <dbReference type="ARBA" id="ARBA00004123"/>
    </source>
</evidence>
<name>A0A8C2HUM4_CYPCA</name>
<comment type="similarity">
    <text evidence="2">Belongs to the eukaryotic RPC34/RPC39 RNA polymerase subunit family.</text>
</comment>
<keyword evidence="3" id="KW-0804">Transcription</keyword>